<keyword evidence="3 4" id="KW-0315">Glutamine amidotransferase</keyword>
<dbReference type="NCBIfam" id="TIGR00313">
    <property type="entry name" value="cobQ"/>
    <property type="match status" value="1"/>
</dbReference>
<proteinExistence type="inferred from homology"/>
<dbReference type="GO" id="GO:0009236">
    <property type="term" value="P:cobalamin biosynthetic process"/>
    <property type="evidence" value="ECO:0007669"/>
    <property type="project" value="UniProtKB-UniRule"/>
</dbReference>
<reference evidence="8" key="1">
    <citation type="submission" date="2016-06" db="EMBL/GenBank/DDBJ databases">
        <authorList>
            <person name="Sutton G."/>
            <person name="Brinkac L."/>
            <person name="Sanka R."/>
            <person name="Adams M."/>
            <person name="Lau E."/>
            <person name="Sam S."/>
            <person name="Sreng N."/>
            <person name="Him V."/>
            <person name="Kerleguer A."/>
            <person name="Cheng S."/>
        </authorList>
    </citation>
    <scope>NUCLEOTIDE SEQUENCE [LARGE SCALE GENOMIC DNA]</scope>
    <source>
        <strain evidence="8">E861</strain>
    </source>
</reference>
<dbReference type="CDD" id="cd01750">
    <property type="entry name" value="GATase1_CobQ"/>
    <property type="match status" value="1"/>
</dbReference>
<dbReference type="Proteomes" id="UP000093592">
    <property type="component" value="Unassembled WGS sequence"/>
</dbReference>
<evidence type="ECO:0000259" key="6">
    <source>
        <dbReference type="Pfam" id="PF07685"/>
    </source>
</evidence>
<comment type="similarity">
    <text evidence="4">Belongs to the CobB/CobQ family. CobQ subfamily.</text>
</comment>
<dbReference type="Pfam" id="PF07685">
    <property type="entry name" value="GATase_3"/>
    <property type="match status" value="1"/>
</dbReference>
<organism evidence="7 8">
    <name type="scientific">Mycobacterium kyorinense</name>
    <dbReference type="NCBI Taxonomy" id="487514"/>
    <lineage>
        <taxon>Bacteria</taxon>
        <taxon>Bacillati</taxon>
        <taxon>Actinomycetota</taxon>
        <taxon>Actinomycetes</taxon>
        <taxon>Mycobacteriales</taxon>
        <taxon>Mycobacteriaceae</taxon>
        <taxon>Mycobacterium</taxon>
    </lineage>
</organism>
<sequence length="500" mass="53791">MSGALLVAGTSSDAGKSVVVAGLCRLLARKGIRVAPFKAQNMSNNSAVTVENGEIGRAQAVQARAAGLPPSVRFNPILLKPGSDRSSQLVVRGQVAGSVSGSDYWTQRNELAAVVADELASLRAEFDAVICEGAGSPAEINLRENDLVNLGLARAAHLPVILVGDIDRGGLLAHLFGTVAILDAPDQALIAGFIVNKFRGDLTLLEPGLRQLADLTGRPTYGVLPYADELWMDSEDSVSVMDHRVMGLPQPPRGRDRLRIGALRLPRISNSTDVEALGCEPGVVVRWVSEPADLSDVDVIVVPGSKATVDDLRWLRTRGLDRAVAAHAESGRPVLGICGGFQMLCRSIDDRVESRSGRVDGLGLLDADIVFDADKVLRRWQGALSGYEIHHGRVVRCTEADWFDADGTPQGYRRDHVYGTHWHGLFDNDEFRRKWLTAAAAAARRDGFVVADDVDVTARRDGQLDLMADLLDVNVDLDAIIALLDTGPPPRPRIVAGLRD</sequence>
<dbReference type="InterPro" id="IPR047045">
    <property type="entry name" value="CobQ_N"/>
</dbReference>
<name>A0A1A2YY85_9MYCO</name>
<dbReference type="EMBL" id="LZKJ01000166">
    <property type="protein sequence ID" value="OBI42217.1"/>
    <property type="molecule type" value="Genomic_DNA"/>
</dbReference>
<comment type="pathway">
    <text evidence="1 4">Cofactor biosynthesis; adenosylcobalamin biosynthesis.</text>
</comment>
<dbReference type="InterPro" id="IPR027417">
    <property type="entry name" value="P-loop_NTPase"/>
</dbReference>
<dbReference type="Pfam" id="PF01656">
    <property type="entry name" value="CbiA"/>
    <property type="match status" value="1"/>
</dbReference>
<dbReference type="PANTHER" id="PTHR21343:SF1">
    <property type="entry name" value="COBYRIC ACID SYNTHASE"/>
    <property type="match status" value="1"/>
</dbReference>
<dbReference type="RefSeq" id="WP_065015798.1">
    <property type="nucleotide sequence ID" value="NZ_LZKJ01000166.1"/>
</dbReference>
<comment type="function">
    <text evidence="4">Catalyzes amidations at positions B, D, E, and G on adenosylcobyrinic A,C-diamide. NH(2) groups are provided by glutamine, and one molecule of ATP is hydrogenolyzed for each amidation.</text>
</comment>
<evidence type="ECO:0000256" key="2">
    <source>
        <dbReference type="ARBA" id="ARBA00022573"/>
    </source>
</evidence>
<evidence type="ECO:0000313" key="8">
    <source>
        <dbReference type="Proteomes" id="UP000093592"/>
    </source>
</evidence>
<dbReference type="SUPFAM" id="SSF52317">
    <property type="entry name" value="Class I glutamine amidotransferase-like"/>
    <property type="match status" value="1"/>
</dbReference>
<gene>
    <name evidence="4" type="primary">cobQ</name>
    <name evidence="7" type="ORF">A5707_06220</name>
</gene>
<dbReference type="Gene3D" id="3.40.50.300">
    <property type="entry name" value="P-loop containing nucleotide triphosphate hydrolases"/>
    <property type="match status" value="1"/>
</dbReference>
<evidence type="ECO:0000256" key="3">
    <source>
        <dbReference type="ARBA" id="ARBA00022962"/>
    </source>
</evidence>
<dbReference type="PROSITE" id="PS51274">
    <property type="entry name" value="GATASE_COBBQ"/>
    <property type="match status" value="1"/>
</dbReference>
<comment type="caution">
    <text evidence="7">The sequence shown here is derived from an EMBL/GenBank/DDBJ whole genome shotgun (WGS) entry which is preliminary data.</text>
</comment>
<dbReference type="AlphaFoldDB" id="A0A1A2YY85"/>
<dbReference type="GO" id="GO:0015420">
    <property type="term" value="F:ABC-type vitamin B12 transporter activity"/>
    <property type="evidence" value="ECO:0007669"/>
    <property type="project" value="UniProtKB-UniRule"/>
</dbReference>
<dbReference type="CDD" id="cd05389">
    <property type="entry name" value="CobQ_N"/>
    <property type="match status" value="1"/>
</dbReference>
<dbReference type="GO" id="GO:0003824">
    <property type="term" value="F:catalytic activity"/>
    <property type="evidence" value="ECO:0007669"/>
    <property type="project" value="InterPro"/>
</dbReference>
<protein>
    <recommendedName>
        <fullName evidence="4">Cobyric acid synthase</fullName>
    </recommendedName>
</protein>
<evidence type="ECO:0000256" key="4">
    <source>
        <dbReference type="HAMAP-Rule" id="MF_00028"/>
    </source>
</evidence>
<feature type="domain" description="CobQ/CobB/MinD/ParA nucleotide binding" evidence="5">
    <location>
        <begin position="6"/>
        <end position="231"/>
    </location>
</feature>
<dbReference type="PANTHER" id="PTHR21343">
    <property type="entry name" value="DETHIOBIOTIN SYNTHETASE"/>
    <property type="match status" value="1"/>
</dbReference>
<dbReference type="InterPro" id="IPR004459">
    <property type="entry name" value="CobQ_synth"/>
</dbReference>
<accession>A0A1A2YY85</accession>
<feature type="active site" evidence="4">
    <location>
        <position position="423"/>
    </location>
</feature>
<dbReference type="InterPro" id="IPR002586">
    <property type="entry name" value="CobQ/CobB/MinD/ParA_Nub-bd_dom"/>
</dbReference>
<dbReference type="NCBIfam" id="NF001989">
    <property type="entry name" value="PRK00784.1"/>
    <property type="match status" value="1"/>
</dbReference>
<evidence type="ECO:0000256" key="1">
    <source>
        <dbReference type="ARBA" id="ARBA00004953"/>
    </source>
</evidence>
<dbReference type="SUPFAM" id="SSF52540">
    <property type="entry name" value="P-loop containing nucleoside triphosphate hydrolases"/>
    <property type="match status" value="1"/>
</dbReference>
<feature type="active site" description="Nucleophile" evidence="4">
    <location>
        <position position="338"/>
    </location>
</feature>
<dbReference type="InterPro" id="IPR029062">
    <property type="entry name" value="Class_I_gatase-like"/>
</dbReference>
<evidence type="ECO:0000259" key="5">
    <source>
        <dbReference type="Pfam" id="PF01656"/>
    </source>
</evidence>
<dbReference type="Gene3D" id="3.40.50.880">
    <property type="match status" value="1"/>
</dbReference>
<dbReference type="InterPro" id="IPR011698">
    <property type="entry name" value="GATase_3"/>
</dbReference>
<dbReference type="UniPathway" id="UPA00148"/>
<dbReference type="InterPro" id="IPR033949">
    <property type="entry name" value="CobQ_GATase1"/>
</dbReference>
<dbReference type="HAMAP" id="MF_00028">
    <property type="entry name" value="CobQ"/>
    <property type="match status" value="1"/>
</dbReference>
<feature type="domain" description="CobB/CobQ-like glutamine amidotransferase" evidence="6">
    <location>
        <begin position="259"/>
        <end position="431"/>
    </location>
</feature>
<dbReference type="PROSITE" id="PS51273">
    <property type="entry name" value="GATASE_TYPE_1"/>
    <property type="match status" value="1"/>
</dbReference>
<evidence type="ECO:0000313" key="7">
    <source>
        <dbReference type="EMBL" id="OBI42217.1"/>
    </source>
</evidence>
<dbReference type="OrthoDB" id="9808302at2"/>
<keyword evidence="2 4" id="KW-0169">Cobalamin biosynthesis</keyword>